<accession>A0AAD1ZTU8</accession>
<dbReference type="PANTHER" id="PTHR33070">
    <property type="entry name" value="OS06G0725500 PROTEIN"/>
    <property type="match status" value="1"/>
</dbReference>
<sequence length="290" mass="33174">MVAGYSRSLSFPNQPSYSAKPKKYFHVRSASLPCRTHPIISQLRDEINELKSWGSQSDNRTSVWLCNGLSSLKIVHESLDDLLQLPQTQESVSDQMIEKLLEDFLRFIDVYGIFQMLVLTLKEEFIAAQVAVRRRDESKMAIHLKNLNKTAKDMSKLVSTVQSIGKYSIPENGTEITDIIRDVIQVTVLVSFELLGRLSTSFSLQKPFCMGLRFSKKAKKVKMDEAIEEFEQLNMENLWGLKKKGDEEVKMVSKKLRQLEDCIVEIEGCGERTFRSLMNTRVSLLNVLTQ</sequence>
<evidence type="ECO:0000313" key="1">
    <source>
        <dbReference type="EMBL" id="CAI9775473.1"/>
    </source>
</evidence>
<dbReference type="AlphaFoldDB" id="A0AAD1ZTU8"/>
<dbReference type="GO" id="GO:0048367">
    <property type="term" value="P:shoot system development"/>
    <property type="evidence" value="ECO:0007669"/>
    <property type="project" value="InterPro"/>
</dbReference>
<reference evidence="1" key="1">
    <citation type="submission" date="2023-05" db="EMBL/GenBank/DDBJ databases">
        <authorList>
            <person name="Huff M."/>
        </authorList>
    </citation>
    <scope>NUCLEOTIDE SEQUENCE</scope>
</reference>
<dbReference type="PANTHER" id="PTHR33070:SF49">
    <property type="entry name" value="OS06G0725500 PROTEIN"/>
    <property type="match status" value="1"/>
</dbReference>
<dbReference type="InterPro" id="IPR004320">
    <property type="entry name" value="BPS1_pln"/>
</dbReference>
<dbReference type="GO" id="GO:0048364">
    <property type="term" value="P:root development"/>
    <property type="evidence" value="ECO:0007669"/>
    <property type="project" value="InterPro"/>
</dbReference>
<dbReference type="Pfam" id="PF03087">
    <property type="entry name" value="BPS1"/>
    <property type="match status" value="1"/>
</dbReference>
<protein>
    <recommendedName>
        <fullName evidence="3">DUF241 domain protein</fullName>
    </recommendedName>
</protein>
<dbReference type="Proteomes" id="UP000834106">
    <property type="component" value="Chromosome 14"/>
</dbReference>
<organism evidence="1 2">
    <name type="scientific">Fraxinus pennsylvanica</name>
    <dbReference type="NCBI Taxonomy" id="56036"/>
    <lineage>
        <taxon>Eukaryota</taxon>
        <taxon>Viridiplantae</taxon>
        <taxon>Streptophyta</taxon>
        <taxon>Embryophyta</taxon>
        <taxon>Tracheophyta</taxon>
        <taxon>Spermatophyta</taxon>
        <taxon>Magnoliopsida</taxon>
        <taxon>eudicotyledons</taxon>
        <taxon>Gunneridae</taxon>
        <taxon>Pentapetalae</taxon>
        <taxon>asterids</taxon>
        <taxon>lamiids</taxon>
        <taxon>Lamiales</taxon>
        <taxon>Oleaceae</taxon>
        <taxon>Oleeae</taxon>
        <taxon>Fraxinus</taxon>
    </lineage>
</organism>
<keyword evidence="2" id="KW-1185">Reference proteome</keyword>
<name>A0AAD1ZTU8_9LAMI</name>
<evidence type="ECO:0008006" key="3">
    <source>
        <dbReference type="Google" id="ProtNLM"/>
    </source>
</evidence>
<gene>
    <name evidence="1" type="ORF">FPE_LOCUS22903</name>
</gene>
<evidence type="ECO:0000313" key="2">
    <source>
        <dbReference type="Proteomes" id="UP000834106"/>
    </source>
</evidence>
<proteinExistence type="predicted"/>
<dbReference type="EMBL" id="OU503049">
    <property type="protein sequence ID" value="CAI9775473.1"/>
    <property type="molecule type" value="Genomic_DNA"/>
</dbReference>